<gene>
    <name evidence="2" type="ORF">ElyMa_005663200</name>
</gene>
<organism evidence="2 3">
    <name type="scientific">Elysia marginata</name>
    <dbReference type="NCBI Taxonomy" id="1093978"/>
    <lineage>
        <taxon>Eukaryota</taxon>
        <taxon>Metazoa</taxon>
        <taxon>Spiralia</taxon>
        <taxon>Lophotrochozoa</taxon>
        <taxon>Mollusca</taxon>
        <taxon>Gastropoda</taxon>
        <taxon>Heterobranchia</taxon>
        <taxon>Euthyneura</taxon>
        <taxon>Panpulmonata</taxon>
        <taxon>Sacoglossa</taxon>
        <taxon>Placobranchoidea</taxon>
        <taxon>Plakobranchidae</taxon>
        <taxon>Elysia</taxon>
    </lineage>
</organism>
<dbReference type="Proteomes" id="UP000762676">
    <property type="component" value="Unassembled WGS sequence"/>
</dbReference>
<evidence type="ECO:0000256" key="1">
    <source>
        <dbReference type="SAM" id="MobiDB-lite"/>
    </source>
</evidence>
<name>A0AAV4FBT9_9GAST</name>
<protein>
    <submittedName>
        <fullName evidence="2">Uncharacterized protein</fullName>
    </submittedName>
</protein>
<evidence type="ECO:0000313" key="3">
    <source>
        <dbReference type="Proteomes" id="UP000762676"/>
    </source>
</evidence>
<dbReference type="AlphaFoldDB" id="A0AAV4FBT9"/>
<keyword evidence="3" id="KW-1185">Reference proteome</keyword>
<accession>A0AAV4FBT9</accession>
<reference evidence="2 3" key="1">
    <citation type="journal article" date="2021" name="Elife">
        <title>Chloroplast acquisition without the gene transfer in kleptoplastic sea slugs, Plakobranchus ocellatus.</title>
        <authorList>
            <person name="Maeda T."/>
            <person name="Takahashi S."/>
            <person name="Yoshida T."/>
            <person name="Shimamura S."/>
            <person name="Takaki Y."/>
            <person name="Nagai Y."/>
            <person name="Toyoda A."/>
            <person name="Suzuki Y."/>
            <person name="Arimoto A."/>
            <person name="Ishii H."/>
            <person name="Satoh N."/>
            <person name="Nishiyama T."/>
            <person name="Hasebe M."/>
            <person name="Maruyama T."/>
            <person name="Minagawa J."/>
            <person name="Obokata J."/>
            <person name="Shigenobu S."/>
        </authorList>
    </citation>
    <scope>NUCLEOTIDE SEQUENCE [LARGE SCALE GENOMIC DNA]</scope>
</reference>
<feature type="region of interest" description="Disordered" evidence="1">
    <location>
        <begin position="1"/>
        <end position="29"/>
    </location>
</feature>
<sequence>MPFTQHHLPDHMHQMQQTVHRENKKKPLRTRFTTHRFDTNNDRGTSVAKNFNLDDHNHQHVNTITIDQLPRSDNISLLNKETHSIHTLGTTDQHDINIKEQESFPISIR</sequence>
<proteinExistence type="predicted"/>
<dbReference type="EMBL" id="BMAT01011341">
    <property type="protein sequence ID" value="GFR70838.1"/>
    <property type="molecule type" value="Genomic_DNA"/>
</dbReference>
<evidence type="ECO:0000313" key="2">
    <source>
        <dbReference type="EMBL" id="GFR70838.1"/>
    </source>
</evidence>
<comment type="caution">
    <text evidence="2">The sequence shown here is derived from an EMBL/GenBank/DDBJ whole genome shotgun (WGS) entry which is preliminary data.</text>
</comment>